<accession>A0AAW7XCR1</accession>
<dbReference type="RefSeq" id="WP_303493591.1">
    <property type="nucleotide sequence ID" value="NZ_JAUOPB010000013.1"/>
</dbReference>
<dbReference type="Pfam" id="PF06940">
    <property type="entry name" value="DUF1287"/>
    <property type="match status" value="1"/>
</dbReference>
<dbReference type="PIRSF" id="PIRSF011444">
    <property type="entry name" value="DUF1287"/>
    <property type="match status" value="1"/>
</dbReference>
<comment type="caution">
    <text evidence="1">The sequence shown here is derived from an EMBL/GenBank/DDBJ whole genome shotgun (WGS) entry which is preliminary data.</text>
</comment>
<name>A0AAW7XCR1_9GAMM</name>
<proteinExistence type="predicted"/>
<sequence>MGITNPIKRFINAIGLTVAVGGAMGISLQAIALTGQDIANAANKRTEHFVVYTGRYVSIPYPMGDVPKNTGVCTDVVIRTYRAVGIDLQQLVHEDIKANFDAYPSKRIWGLTRPDTNIDHRRVPNLQAFFERNGTSLPITTNPEDYLPGDIVSWMLPGNLPHIGVVSDVKHASSGVPLVVHNIGFGPKRNDALFAYTITGHYRYLPATTE</sequence>
<organism evidence="1 2">
    <name type="scientific">Saccharophagus degradans</name>
    <dbReference type="NCBI Taxonomy" id="86304"/>
    <lineage>
        <taxon>Bacteria</taxon>
        <taxon>Pseudomonadati</taxon>
        <taxon>Pseudomonadota</taxon>
        <taxon>Gammaproteobacteria</taxon>
        <taxon>Cellvibrionales</taxon>
        <taxon>Cellvibrionaceae</taxon>
        <taxon>Saccharophagus</taxon>
    </lineage>
</organism>
<evidence type="ECO:0000313" key="2">
    <source>
        <dbReference type="Proteomes" id="UP001169760"/>
    </source>
</evidence>
<dbReference type="AlphaFoldDB" id="A0AAW7XCR1"/>
<dbReference type="InterPro" id="IPR009706">
    <property type="entry name" value="DUF1287"/>
</dbReference>
<dbReference type="Proteomes" id="UP001169760">
    <property type="component" value="Unassembled WGS sequence"/>
</dbReference>
<gene>
    <name evidence="1" type="ORF">Q4521_16860</name>
</gene>
<evidence type="ECO:0000313" key="1">
    <source>
        <dbReference type="EMBL" id="MDO6424159.1"/>
    </source>
</evidence>
<protein>
    <submittedName>
        <fullName evidence="1">DUF1287 domain-containing protein</fullName>
    </submittedName>
</protein>
<reference evidence="1" key="1">
    <citation type="submission" date="2023-07" db="EMBL/GenBank/DDBJ databases">
        <title>Genome content predicts the carbon catabolic preferences of heterotrophic bacteria.</title>
        <authorList>
            <person name="Gralka M."/>
        </authorList>
    </citation>
    <scope>NUCLEOTIDE SEQUENCE</scope>
    <source>
        <strain evidence="1">I3M17_2</strain>
    </source>
</reference>
<dbReference type="EMBL" id="JAUOPB010000013">
    <property type="protein sequence ID" value="MDO6424159.1"/>
    <property type="molecule type" value="Genomic_DNA"/>
</dbReference>